<keyword evidence="4" id="KW-0325">Glycoprotein</keyword>
<evidence type="ECO:0000256" key="4">
    <source>
        <dbReference type="ARBA" id="ARBA00023180"/>
    </source>
</evidence>
<keyword evidence="6" id="KW-1185">Reference proteome</keyword>
<keyword evidence="2" id="KW-0479">Metal-binding</keyword>
<dbReference type="SUPFAM" id="SSF51126">
    <property type="entry name" value="Pectin lyase-like"/>
    <property type="match status" value="1"/>
</dbReference>
<dbReference type="PANTHER" id="PTHR42970">
    <property type="entry name" value="PECTATE LYASE C-RELATED"/>
    <property type="match status" value="1"/>
</dbReference>
<dbReference type="InterPro" id="IPR052063">
    <property type="entry name" value="Polysaccharide_Lyase_1"/>
</dbReference>
<dbReference type="GO" id="GO:0016829">
    <property type="term" value="F:lyase activity"/>
    <property type="evidence" value="ECO:0007669"/>
    <property type="project" value="UniProtKB-KW"/>
</dbReference>
<dbReference type="EMBL" id="MT732443">
    <property type="protein sequence ID" value="QQO97058.1"/>
    <property type="molecule type" value="Genomic_DNA"/>
</dbReference>
<dbReference type="Gene3D" id="2.160.20.10">
    <property type="entry name" value="Single-stranded right-handed beta-helix, Pectin lyase-like"/>
    <property type="match status" value="1"/>
</dbReference>
<dbReference type="GO" id="GO:0046872">
    <property type="term" value="F:metal ion binding"/>
    <property type="evidence" value="ECO:0007669"/>
    <property type="project" value="UniProtKB-KW"/>
</dbReference>
<proteinExistence type="predicted"/>
<keyword evidence="3" id="KW-0946">Virion</keyword>
<protein>
    <submittedName>
        <fullName evidence="5">Pectate lyase</fullName>
    </submittedName>
</protein>
<sequence>MKHAISIVLFFILSLGLNAQTVEGTVGSDGSLIPYNVSASADVQDGTITKAKLDASLAAEIDSKTNSSEVLNLHRTSDPTSNVKESNIINAWVKATLVDLESVSTDSYIGDLSLKATKNASGSGVVYSPNYSVEIGKEYVFSCRIKVGGGFITGSNLYLSDKSGAFTQTPIDHTITDWQLVTVTLGFTKTRTRVNFSMSAQPSGAFMLIDDMKLYENEETIKAFPNAYGFGSVSTGGRGGTVRKVTNLNDSGSGSLREAAGTANTYVVFDVAGNIELSSPISVADNVAIFGQTAFRNGGQGITLKANSTNESSLMTVSGKENFTVQYIRFRRGVTPFATAATGGQNLALANSANKAIIDHCSFGWDEDESLTIWDAQQVTVSNSIINHSLKVNAYGRVKTGKGVIIGNNAEEVSLYCNLIGNADQRNALFGGSTPPLGNFEFKNNLIHNWGTAGTYFTEGTNDFKVNIIGNKWKLGNNSILNRHALQATGNTGDLFYLEGNISAERPTDDLDEWLAIGNTTTPSVNLSTSFQQLTPFDYPLQDSPTYTIEELESTVIKQMGVSLYEDKPDYGAKQDYLNGTGSHINIPSDDGGYPVLSNFTTSILDSNSDGIEDSFATTHGITSPNQIIGSYDFGDWIFDNSIGYEAIEVYAYWLTKQ</sequence>
<comment type="subcellular location">
    <subcellularLocation>
        <location evidence="1">Virion</location>
    </subcellularLocation>
</comment>
<evidence type="ECO:0000313" key="6">
    <source>
        <dbReference type="Proteomes" id="UP000693689"/>
    </source>
</evidence>
<accession>A0A8E4UXH5</accession>
<gene>
    <name evidence="5" type="ORF">Nekkels1_55</name>
</gene>
<dbReference type="GO" id="GO:0051701">
    <property type="term" value="P:biological process involved in interaction with host"/>
    <property type="evidence" value="ECO:0007669"/>
    <property type="project" value="UniProtKB-ARBA"/>
</dbReference>
<name>A0A8E4UXH5_9CAUD</name>
<reference evidence="5 6" key="1">
    <citation type="submission" date="2020-07" db="EMBL/GenBank/DDBJ databases">
        <title>Highly diverse flavobacterial phages as mortality factor during North Sea spring blooms.</title>
        <authorList>
            <person name="Bartlau N."/>
            <person name="Wichels A."/>
            <person name="Krohne G."/>
            <person name="Adriaenssens E.M."/>
            <person name="Heins A."/>
            <person name="Fuchs B.M."/>
            <person name="Amann R."/>
            <person name="Moraru C."/>
        </authorList>
    </citation>
    <scope>NUCLEOTIDE SEQUENCE [LARGE SCALE GENOMIC DNA]</scope>
</reference>
<dbReference type="InterPro" id="IPR012334">
    <property type="entry name" value="Pectin_lyas_fold"/>
</dbReference>
<keyword evidence="5" id="KW-0456">Lyase</keyword>
<evidence type="ECO:0000256" key="1">
    <source>
        <dbReference type="ARBA" id="ARBA00004328"/>
    </source>
</evidence>
<dbReference type="InterPro" id="IPR011050">
    <property type="entry name" value="Pectin_lyase_fold/virulence"/>
</dbReference>
<dbReference type="Gene3D" id="2.60.120.260">
    <property type="entry name" value="Galactose-binding domain-like"/>
    <property type="match status" value="1"/>
</dbReference>
<evidence type="ECO:0000313" key="5">
    <source>
        <dbReference type="EMBL" id="QQO97058.1"/>
    </source>
</evidence>
<dbReference type="GO" id="GO:0044423">
    <property type="term" value="C:virion component"/>
    <property type="evidence" value="ECO:0007669"/>
    <property type="project" value="UniProtKB-KW"/>
</dbReference>
<evidence type="ECO:0000256" key="3">
    <source>
        <dbReference type="ARBA" id="ARBA00022844"/>
    </source>
</evidence>
<dbReference type="GO" id="GO:0019058">
    <property type="term" value="P:viral life cycle"/>
    <property type="evidence" value="ECO:0007669"/>
    <property type="project" value="UniProtKB-ARBA"/>
</dbReference>
<dbReference type="PANTHER" id="PTHR42970:SF1">
    <property type="entry name" value="PECTATE LYASE C-RELATED"/>
    <property type="match status" value="1"/>
</dbReference>
<organism evidence="5 6">
    <name type="scientific">Cellulophaga phage Nekkels_1</name>
    <dbReference type="NCBI Taxonomy" id="2745692"/>
    <lineage>
        <taxon>Viruses</taxon>
        <taxon>Duplodnaviria</taxon>
        <taxon>Heunggongvirae</taxon>
        <taxon>Uroviricota</taxon>
        <taxon>Caudoviricetes</taxon>
        <taxon>Assiduviridae</taxon>
        <taxon>Nekkelsvirus</taxon>
        <taxon>Nekkelsvirus Nekkels</taxon>
    </lineage>
</organism>
<dbReference type="Proteomes" id="UP000693689">
    <property type="component" value="Segment"/>
</dbReference>
<evidence type="ECO:0000256" key="2">
    <source>
        <dbReference type="ARBA" id="ARBA00022723"/>
    </source>
</evidence>